<dbReference type="InterPro" id="IPR020043">
    <property type="entry name" value="Deacetylase_Atu3266-like"/>
</dbReference>
<dbReference type="SUPFAM" id="SSF51338">
    <property type="entry name" value="Composite domain of metallo-dependent hydrolases"/>
    <property type="match status" value="1"/>
</dbReference>
<dbReference type="Gene3D" id="3.20.20.140">
    <property type="entry name" value="Metal-dependent hydrolases"/>
    <property type="match status" value="1"/>
</dbReference>
<organism evidence="2 3">
    <name type="scientific">Tepidimicrobium xylanilyticum</name>
    <dbReference type="NCBI Taxonomy" id="1123352"/>
    <lineage>
        <taxon>Bacteria</taxon>
        <taxon>Bacillati</taxon>
        <taxon>Bacillota</taxon>
        <taxon>Tissierellia</taxon>
        <taxon>Tissierellales</taxon>
        <taxon>Tepidimicrobiaceae</taxon>
        <taxon>Tepidimicrobium</taxon>
    </lineage>
</organism>
<dbReference type="SUPFAM" id="SSF51556">
    <property type="entry name" value="Metallo-dependent hydrolases"/>
    <property type="match status" value="1"/>
</dbReference>
<keyword evidence="3" id="KW-1185">Reference proteome</keyword>
<dbReference type="InterPro" id="IPR032466">
    <property type="entry name" value="Metal_Hydrolase"/>
</dbReference>
<sequence length="450" mass="48254">MYSTKVGMLRGVLASVKEGQLLDPDKALDRTGKIVLKNGLVVDPKNKIEEVLDVAISGDEIVEVGKDIYVEKGDMVIDCEGLLVVPGLLDMHLHLGDLFEVSTDPIYGAAADGVTMALSPGAGNTFMAPSLLGAEVDRGVPINLGLYQGAASVLSTMLSVEELIKLYKGELEEEIASSRMTRNAITNTTAPLIVGIKDHMGHFLMSNENIDKIFEITSKAKLIYMTHTQDPEHAIRLIELSKGRPIHLGHATAAGCGTHKDAVESMKIIIDLCKKENVTGEFVTTMLREGGGSREGLIMPKKSQELAYSALEQGIVDVLISDGQNDATMKGFGDTRDNIPAILELAEMGVLSLSNSVATMTSNPARLIAERTGNGWWIEKVGHLGKGALANVTVINREVKSAAYTIVNGEIVGFESRAVRRGSGAGGFVSKFGMVKRIGVGDLVMFSYKR</sequence>
<dbReference type="GO" id="GO:0016810">
    <property type="term" value="F:hydrolase activity, acting on carbon-nitrogen (but not peptide) bonds"/>
    <property type="evidence" value="ECO:0007669"/>
    <property type="project" value="InterPro"/>
</dbReference>
<dbReference type="AlphaFoldDB" id="A0A1H2RMN4"/>
<feature type="domain" description="Amidohydrolase-related" evidence="1">
    <location>
        <begin position="83"/>
        <end position="412"/>
    </location>
</feature>
<evidence type="ECO:0000259" key="1">
    <source>
        <dbReference type="Pfam" id="PF01979"/>
    </source>
</evidence>
<dbReference type="Pfam" id="PF01979">
    <property type="entry name" value="Amidohydro_1"/>
    <property type="match status" value="1"/>
</dbReference>
<proteinExistence type="predicted"/>
<dbReference type="InterPro" id="IPR006680">
    <property type="entry name" value="Amidohydro-rel"/>
</dbReference>
<dbReference type="EMBL" id="FNNG01000001">
    <property type="protein sequence ID" value="SDW20440.1"/>
    <property type="molecule type" value="Genomic_DNA"/>
</dbReference>
<evidence type="ECO:0000313" key="3">
    <source>
        <dbReference type="Proteomes" id="UP000198828"/>
    </source>
</evidence>
<dbReference type="InterPro" id="IPR011059">
    <property type="entry name" value="Metal-dep_hydrolase_composite"/>
</dbReference>
<accession>A0A1H2RMN4</accession>
<protein>
    <submittedName>
        <fullName evidence="2">Dihydroorotase</fullName>
    </submittedName>
</protein>
<dbReference type="PANTHER" id="PTHR42717">
    <property type="entry name" value="DIHYDROOROTASE-RELATED"/>
    <property type="match status" value="1"/>
</dbReference>
<dbReference type="GO" id="GO:0019213">
    <property type="term" value="F:deacetylase activity"/>
    <property type="evidence" value="ECO:0007669"/>
    <property type="project" value="InterPro"/>
</dbReference>
<evidence type="ECO:0000313" key="2">
    <source>
        <dbReference type="EMBL" id="SDW20440.1"/>
    </source>
</evidence>
<dbReference type="Proteomes" id="UP000198828">
    <property type="component" value="Unassembled WGS sequence"/>
</dbReference>
<dbReference type="PANTHER" id="PTHR42717:SF1">
    <property type="entry name" value="IMIDAZOLONEPROPIONASE AND RELATED AMIDOHYDROLASES"/>
    <property type="match status" value="1"/>
</dbReference>
<dbReference type="RefSeq" id="WP_093750333.1">
    <property type="nucleotide sequence ID" value="NZ_FNNG01000001.1"/>
</dbReference>
<gene>
    <name evidence="2" type="ORF">SAMN05660923_00413</name>
</gene>
<name>A0A1H2RMN4_9FIRM</name>
<reference evidence="2 3" key="1">
    <citation type="submission" date="2016-10" db="EMBL/GenBank/DDBJ databases">
        <authorList>
            <person name="de Groot N.N."/>
        </authorList>
    </citation>
    <scope>NUCLEOTIDE SEQUENCE [LARGE SCALE GENOMIC DNA]</scope>
    <source>
        <strain evidence="2 3">DSM 23310</strain>
    </source>
</reference>